<dbReference type="InterPro" id="IPR018253">
    <property type="entry name" value="DnaJ_domain_CS"/>
</dbReference>
<sequence>MFPNIIRHYSTAAATLNHYQLLDIPLNASIKDIKMQFKKLSKKYHPDLNQHLSKEDKEINNAKFVKMVDAYDTLKDAKKKRQYDMTLKSQGSFYGGQQSAYRRSGEFNNKYYGEAKYYSRSGSSHHYTASGYNTRRHRVYFNGNSAGASSSSSGDTNFEGQHRDYGNRYSVPHFDYQEHLNRNLKFEQLQLEKQLDQASKDRILSELKNSSASEEVKIKYLSRHVNSQRRAISGGQNNHTSSSGGSSYQQHMYQAHDDSGSMIRNIVIAGGALSSIYILFNLFS</sequence>
<dbReference type="InterPro" id="IPR001623">
    <property type="entry name" value="DnaJ_domain"/>
</dbReference>
<dbReference type="PANTHER" id="PTHR24074">
    <property type="entry name" value="CO-CHAPERONE PROTEIN DJLA"/>
    <property type="match status" value="1"/>
</dbReference>
<dbReference type="InterPro" id="IPR050817">
    <property type="entry name" value="DjlA_DnaK_co-chaperone"/>
</dbReference>
<feature type="domain" description="J" evidence="3">
    <location>
        <begin position="17"/>
        <end position="87"/>
    </location>
</feature>
<dbReference type="PROSITE" id="PS50076">
    <property type="entry name" value="DNAJ_2"/>
    <property type="match status" value="1"/>
</dbReference>
<evidence type="ECO:0000256" key="2">
    <source>
        <dbReference type="SAM" id="Phobius"/>
    </source>
</evidence>
<protein>
    <recommendedName>
        <fullName evidence="3">J domain-containing protein</fullName>
    </recommendedName>
</protein>
<organism evidence="4 5">
    <name type="scientific">[Candida] subhashii</name>
    <dbReference type="NCBI Taxonomy" id="561895"/>
    <lineage>
        <taxon>Eukaryota</taxon>
        <taxon>Fungi</taxon>
        <taxon>Dikarya</taxon>
        <taxon>Ascomycota</taxon>
        <taxon>Saccharomycotina</taxon>
        <taxon>Pichiomycetes</taxon>
        <taxon>Debaryomycetaceae</taxon>
        <taxon>Spathaspora</taxon>
    </lineage>
</organism>
<dbReference type="GeneID" id="73468350"/>
<dbReference type="Proteomes" id="UP000694255">
    <property type="component" value="Unassembled WGS sequence"/>
</dbReference>
<gene>
    <name evidence="4" type="ORF">J8A68_001549</name>
</gene>
<name>A0A8J5QHU7_9ASCO</name>
<evidence type="ECO:0000313" key="5">
    <source>
        <dbReference type="Proteomes" id="UP000694255"/>
    </source>
</evidence>
<dbReference type="PROSITE" id="PS00636">
    <property type="entry name" value="DNAJ_1"/>
    <property type="match status" value="1"/>
</dbReference>
<dbReference type="RefSeq" id="XP_049265143.1">
    <property type="nucleotide sequence ID" value="XM_049405213.1"/>
</dbReference>
<dbReference type="Pfam" id="PF00226">
    <property type="entry name" value="DnaJ"/>
    <property type="match status" value="1"/>
</dbReference>
<keyword evidence="2" id="KW-0812">Transmembrane</keyword>
<comment type="caution">
    <text evidence="4">The sequence shown here is derived from an EMBL/GenBank/DDBJ whole genome shotgun (WGS) entry which is preliminary data.</text>
</comment>
<proteinExistence type="predicted"/>
<dbReference type="EMBL" id="JAGSYN010000058">
    <property type="protein sequence ID" value="KAG7664911.1"/>
    <property type="molecule type" value="Genomic_DNA"/>
</dbReference>
<dbReference type="CDD" id="cd06257">
    <property type="entry name" value="DnaJ"/>
    <property type="match status" value="1"/>
</dbReference>
<feature type="region of interest" description="Disordered" evidence="1">
    <location>
        <begin position="231"/>
        <end position="250"/>
    </location>
</feature>
<keyword evidence="5" id="KW-1185">Reference proteome</keyword>
<feature type="transmembrane region" description="Helical" evidence="2">
    <location>
        <begin position="262"/>
        <end position="283"/>
    </location>
</feature>
<evidence type="ECO:0000313" key="4">
    <source>
        <dbReference type="EMBL" id="KAG7664911.1"/>
    </source>
</evidence>
<accession>A0A8J5QHU7</accession>
<dbReference type="AlphaFoldDB" id="A0A8J5QHU7"/>
<dbReference type="SMART" id="SM00271">
    <property type="entry name" value="DnaJ"/>
    <property type="match status" value="1"/>
</dbReference>
<evidence type="ECO:0000256" key="1">
    <source>
        <dbReference type="SAM" id="MobiDB-lite"/>
    </source>
</evidence>
<dbReference type="OrthoDB" id="10250354at2759"/>
<keyword evidence="2" id="KW-1133">Transmembrane helix</keyword>
<keyword evidence="2" id="KW-0472">Membrane</keyword>
<reference evidence="4 5" key="1">
    <citation type="journal article" date="2021" name="DNA Res.">
        <title>Genome analysis of Candida subhashii reveals its hybrid nature and dual mitochondrial genome conformations.</title>
        <authorList>
            <person name="Mixao V."/>
            <person name="Hegedusova E."/>
            <person name="Saus E."/>
            <person name="Pryszcz L.P."/>
            <person name="Cillingova A."/>
            <person name="Nosek J."/>
            <person name="Gabaldon T."/>
        </authorList>
    </citation>
    <scope>NUCLEOTIDE SEQUENCE [LARGE SCALE GENOMIC DNA]</scope>
    <source>
        <strain evidence="4 5">CBS 10753</strain>
    </source>
</reference>
<evidence type="ECO:0000259" key="3">
    <source>
        <dbReference type="PROSITE" id="PS50076"/>
    </source>
</evidence>